<dbReference type="EMBL" id="FNBI01000001">
    <property type="protein sequence ID" value="SDE64517.1"/>
    <property type="molecule type" value="Genomic_DNA"/>
</dbReference>
<keyword evidence="2" id="KW-1185">Reference proteome</keyword>
<dbReference type="AlphaFoldDB" id="A0A1G7ELQ0"/>
<proteinExistence type="predicted"/>
<sequence length="172" mass="18633">MSPMIHDVLPTASVALMNYVLAALGCDEPAPLFGNSGLPGAVECLGHNVIIAMTPVTEPMFDQALLRCAATRRRDTLLIRHGFHPEAIDPVRVDVALRSITGPLLLTDLNFFRDRDQGLHLVPARGGLSVKLGRHGVEIGTRLPWNCLWDRAAGLECAAAQIVRACRSEHQG</sequence>
<organism evidence="1 2">
    <name type="scientific">Sphingomonas carotinifaciens</name>
    <dbReference type="NCBI Taxonomy" id="1166323"/>
    <lineage>
        <taxon>Bacteria</taxon>
        <taxon>Pseudomonadati</taxon>
        <taxon>Pseudomonadota</taxon>
        <taxon>Alphaproteobacteria</taxon>
        <taxon>Sphingomonadales</taxon>
        <taxon>Sphingomonadaceae</taxon>
        <taxon>Sphingomonas</taxon>
    </lineage>
</organism>
<reference evidence="1 2" key="1">
    <citation type="submission" date="2016-10" db="EMBL/GenBank/DDBJ databases">
        <authorList>
            <person name="Varghese N."/>
            <person name="Submissions S."/>
        </authorList>
    </citation>
    <scope>NUCLEOTIDE SEQUENCE [LARGE SCALE GENOMIC DNA]</scope>
    <source>
        <strain evidence="1 2">S7-754</strain>
    </source>
</reference>
<evidence type="ECO:0000313" key="1">
    <source>
        <dbReference type="EMBL" id="SDE64517.1"/>
    </source>
</evidence>
<protein>
    <submittedName>
        <fullName evidence="1">Uncharacterized protein</fullName>
    </submittedName>
</protein>
<evidence type="ECO:0000313" key="2">
    <source>
        <dbReference type="Proteomes" id="UP000323502"/>
    </source>
</evidence>
<gene>
    <name evidence="1" type="ORF">SAMN05216557_10117</name>
</gene>
<name>A0A1G7ELQ0_9SPHN</name>
<dbReference type="Proteomes" id="UP000323502">
    <property type="component" value="Unassembled WGS sequence"/>
</dbReference>
<accession>A0A1G7ELQ0</accession>